<sequence>MPLQGGFYRTPPQKTNMLSRLSPKNT</sequence>
<evidence type="ECO:0000313" key="3">
    <source>
        <dbReference type="Proteomes" id="UP000700334"/>
    </source>
</evidence>
<comment type="caution">
    <text evidence="2">The sequence shown here is derived from an EMBL/GenBank/DDBJ whole genome shotgun (WGS) entry which is preliminary data.</text>
</comment>
<evidence type="ECO:0000256" key="1">
    <source>
        <dbReference type="SAM" id="MobiDB-lite"/>
    </source>
</evidence>
<organism evidence="2 3">
    <name type="scientific">Galemys pyrenaicus</name>
    <name type="common">Iberian desman</name>
    <name type="synonym">Pyrenean desman</name>
    <dbReference type="NCBI Taxonomy" id="202257"/>
    <lineage>
        <taxon>Eukaryota</taxon>
        <taxon>Metazoa</taxon>
        <taxon>Chordata</taxon>
        <taxon>Craniata</taxon>
        <taxon>Vertebrata</taxon>
        <taxon>Euteleostomi</taxon>
        <taxon>Mammalia</taxon>
        <taxon>Eutheria</taxon>
        <taxon>Laurasiatheria</taxon>
        <taxon>Eulipotyphla</taxon>
        <taxon>Talpidae</taxon>
        <taxon>Galemys</taxon>
    </lineage>
</organism>
<name>A0A8J6DVX8_GALPY</name>
<dbReference type="Proteomes" id="UP000700334">
    <property type="component" value="Unassembled WGS sequence"/>
</dbReference>
<feature type="compositionally biased region" description="Polar residues" evidence="1">
    <location>
        <begin position="12"/>
        <end position="26"/>
    </location>
</feature>
<keyword evidence="3" id="KW-1185">Reference proteome</keyword>
<proteinExistence type="predicted"/>
<reference evidence="2" key="1">
    <citation type="journal article" date="2021" name="Evol. Appl.">
        <title>The genome of the Pyrenean desman and the effects of bottlenecks and inbreeding on the genomic landscape of an endangered species.</title>
        <authorList>
            <person name="Escoda L."/>
            <person name="Castresana J."/>
        </authorList>
    </citation>
    <scope>NUCLEOTIDE SEQUENCE</scope>
    <source>
        <strain evidence="2">IBE-C5619</strain>
    </source>
</reference>
<evidence type="ECO:0000313" key="2">
    <source>
        <dbReference type="EMBL" id="KAG8520313.1"/>
    </source>
</evidence>
<dbReference type="EMBL" id="JAGFMF010011574">
    <property type="protein sequence ID" value="KAG8520313.1"/>
    <property type="molecule type" value="Genomic_DNA"/>
</dbReference>
<dbReference type="AlphaFoldDB" id="A0A8J6DVX8"/>
<gene>
    <name evidence="2" type="ORF">J0S82_009064</name>
</gene>
<accession>A0A8J6DVX8</accession>
<protein>
    <submittedName>
        <fullName evidence="2">Uncharacterized protein</fullName>
    </submittedName>
</protein>
<feature type="region of interest" description="Disordered" evidence="1">
    <location>
        <begin position="1"/>
        <end position="26"/>
    </location>
</feature>